<dbReference type="InterPro" id="IPR045263">
    <property type="entry name" value="GLUT"/>
</dbReference>
<keyword evidence="9" id="KW-0342">GTP-binding</keyword>
<evidence type="ECO:0000313" key="14">
    <source>
        <dbReference type="EMBL" id="KAF2201602.1"/>
    </source>
</evidence>
<evidence type="ECO:0000256" key="10">
    <source>
        <dbReference type="ARBA" id="ARBA00023136"/>
    </source>
</evidence>
<proteinExistence type="inferred from homology"/>
<evidence type="ECO:0000256" key="9">
    <source>
        <dbReference type="ARBA" id="ARBA00023134"/>
    </source>
</evidence>
<reference evidence="14" key="1">
    <citation type="journal article" date="2020" name="Stud. Mycol.">
        <title>101 Dothideomycetes genomes: a test case for predicting lifestyles and emergence of pathogens.</title>
        <authorList>
            <person name="Haridas S."/>
            <person name="Albert R."/>
            <person name="Binder M."/>
            <person name="Bloem J."/>
            <person name="Labutti K."/>
            <person name="Salamov A."/>
            <person name="Andreopoulos B."/>
            <person name="Baker S."/>
            <person name="Barry K."/>
            <person name="Bills G."/>
            <person name="Bluhm B."/>
            <person name="Cannon C."/>
            <person name="Castanera R."/>
            <person name="Culley D."/>
            <person name="Daum C."/>
            <person name="Ezra D."/>
            <person name="Gonzalez J."/>
            <person name="Henrissat B."/>
            <person name="Kuo A."/>
            <person name="Liang C."/>
            <person name="Lipzen A."/>
            <person name="Lutzoni F."/>
            <person name="Magnuson J."/>
            <person name="Mondo S."/>
            <person name="Nolan M."/>
            <person name="Ohm R."/>
            <person name="Pangilinan J."/>
            <person name="Park H.-J."/>
            <person name="Ramirez L."/>
            <person name="Alfaro M."/>
            <person name="Sun H."/>
            <person name="Tritt A."/>
            <person name="Yoshinaga Y."/>
            <person name="Zwiers L.-H."/>
            <person name="Turgeon B."/>
            <person name="Goodwin S."/>
            <person name="Spatafora J."/>
            <person name="Crous P."/>
            <person name="Grigoriev I."/>
        </authorList>
    </citation>
    <scope>NUCLEOTIDE SEQUENCE</scope>
    <source>
        <strain evidence="14">ATCC 74209</strain>
    </source>
</reference>
<feature type="transmembrane region" description="Helical" evidence="12">
    <location>
        <begin position="337"/>
        <end position="358"/>
    </location>
</feature>
<dbReference type="OrthoDB" id="4540492at2759"/>
<comment type="similarity">
    <text evidence="3">Belongs to the major facilitator superfamily. Sugar transporter (TC 2.A.1.1) family.</text>
</comment>
<dbReference type="SUPFAM" id="SSF103473">
    <property type="entry name" value="MFS general substrate transporter"/>
    <property type="match status" value="1"/>
</dbReference>
<keyword evidence="15" id="KW-1185">Reference proteome</keyword>
<evidence type="ECO:0000313" key="15">
    <source>
        <dbReference type="Proteomes" id="UP000799536"/>
    </source>
</evidence>
<organism evidence="14 15">
    <name type="scientific">Delitschia confertaspora ATCC 74209</name>
    <dbReference type="NCBI Taxonomy" id="1513339"/>
    <lineage>
        <taxon>Eukaryota</taxon>
        <taxon>Fungi</taxon>
        <taxon>Dikarya</taxon>
        <taxon>Ascomycota</taxon>
        <taxon>Pezizomycotina</taxon>
        <taxon>Dothideomycetes</taxon>
        <taxon>Pleosporomycetidae</taxon>
        <taxon>Pleosporales</taxon>
        <taxon>Delitschiaceae</taxon>
        <taxon>Delitschia</taxon>
    </lineage>
</organism>
<sequence>MDPRTWFADLTPYFVYLLFVATLGPLLFGFHLAELNAPEDVIRCKKESLFAASTSLPQCIPMNPTQWGVVGSMYTLGGLIGALSAGPTSGRYGRLRTMQFTTLFFVLGPVLEATAPNIGLMAFGRLVSGIGAGASVVVVPLYISEIAPPAEKGFFGSFTQIMCNFGILVTQLLGYFLSRGSYWRFILAAGGAIGVGQALGLFLSVESPKYLAEEGNSATARRVLRKIRGDKADIEEEVSSWGVQGSGQSIRSLEILGADQTLEEQQTLLHGEEHGSNQRKSEKEDQLSIVQVFRHEHEKKAAMAVIMIMLAQQFSGINSIVMYGVSLLADLLESNSALLNLVVSAVNIVVTAGCAPLVDKLGRKVCLLSSLAGMGVSSLLLAIGILKSISVLSAVAVMLFVSSFAVGLGPVPFILASELAGPEAVGATQSIALAANWIATFIVAQFFPLASAQLGGKVYFIFAALSGFFFLFISWFVPETKGKKSADEVWGRERRVDYPTSSQRGVDAFDLTSGSNSSTTILQNAATQSISISQPQVHEVPPSLVSPAFTPPATPGFSTPTTVRPPRSIPVDTTSADAPPAPHLLPTLPVVECEVRARIPTTTGQEMWLHVYRNNVDTKEHLAIVFGNKIRSRSLDAERPGETELDRMTRGAYVGRLYPGRTHSRIDQIKRAEGASSKFSPSAPRDRGATTDSGFFETSDSAQESEDGCVEPTFTSSSKSAGASDAHLELPLVRIHSECYTGETVWSARCDCGEQLDEAARLMSLPSFAPNGGAIIYLRQEGRGIGLGEKLKAYNLQDLGNDTYEANILLRHPADARSYGLATAMLMDLGLGGERGIRLLTNNPDKVRAVEGPGREVVVRERVAMVPLAWKTGGKEGVRSEEVEKYLSTKIEKFKHMLSPS</sequence>
<comment type="subcellular location">
    <subcellularLocation>
        <location evidence="1">Membrane</location>
        <topology evidence="1">Multi-pass membrane protein</topology>
    </subcellularLocation>
</comment>
<feature type="transmembrane region" description="Helical" evidence="12">
    <location>
        <begin position="365"/>
        <end position="386"/>
    </location>
</feature>
<accession>A0A9P4JLP5</accession>
<dbReference type="PANTHER" id="PTHR23503:SF8">
    <property type="entry name" value="FACILITATED GLUCOSE TRANSPORTER PROTEIN 1"/>
    <property type="match status" value="1"/>
</dbReference>
<evidence type="ECO:0000256" key="1">
    <source>
        <dbReference type="ARBA" id="ARBA00004141"/>
    </source>
</evidence>
<dbReference type="GO" id="GO:0016020">
    <property type="term" value="C:membrane"/>
    <property type="evidence" value="ECO:0007669"/>
    <property type="project" value="UniProtKB-SubCell"/>
</dbReference>
<dbReference type="InterPro" id="IPR032677">
    <property type="entry name" value="GTP_cyclohydro_II"/>
</dbReference>
<dbReference type="PROSITE" id="PS00217">
    <property type="entry name" value="SUGAR_TRANSPORT_2"/>
    <property type="match status" value="1"/>
</dbReference>
<feature type="region of interest" description="Disordered" evidence="11">
    <location>
        <begin position="664"/>
        <end position="721"/>
    </location>
</feature>
<dbReference type="GO" id="GO:0005525">
    <property type="term" value="F:GTP binding"/>
    <property type="evidence" value="ECO:0007669"/>
    <property type="project" value="UniProtKB-KW"/>
</dbReference>
<keyword evidence="5 12" id="KW-0812">Transmembrane</keyword>
<dbReference type="Proteomes" id="UP000799536">
    <property type="component" value="Unassembled WGS sequence"/>
</dbReference>
<dbReference type="InterPro" id="IPR000926">
    <property type="entry name" value="RibA"/>
</dbReference>
<feature type="domain" description="Major facilitator superfamily (MFS) profile" evidence="13">
    <location>
        <begin position="17"/>
        <end position="481"/>
    </location>
</feature>
<feature type="transmembrane region" description="Helical" evidence="12">
    <location>
        <begin position="459"/>
        <end position="477"/>
    </location>
</feature>
<evidence type="ECO:0000256" key="12">
    <source>
        <dbReference type="SAM" id="Phobius"/>
    </source>
</evidence>
<dbReference type="Pfam" id="PF00083">
    <property type="entry name" value="Sugar_tr"/>
    <property type="match status" value="1"/>
</dbReference>
<dbReference type="Pfam" id="PF00925">
    <property type="entry name" value="GTP_cyclohydro2"/>
    <property type="match status" value="1"/>
</dbReference>
<dbReference type="EMBL" id="ML993969">
    <property type="protein sequence ID" value="KAF2201602.1"/>
    <property type="molecule type" value="Genomic_DNA"/>
</dbReference>
<dbReference type="NCBIfam" id="NF001591">
    <property type="entry name" value="PRK00393.1"/>
    <property type="match status" value="1"/>
</dbReference>
<protein>
    <recommendedName>
        <fullName evidence="13">Major facilitator superfamily (MFS) profile domain-containing protein</fullName>
    </recommendedName>
</protein>
<feature type="compositionally biased region" description="Polar residues" evidence="11">
    <location>
        <begin position="690"/>
        <end position="702"/>
    </location>
</feature>
<dbReference type="PRINTS" id="PR00171">
    <property type="entry name" value="SUGRTRNSPORT"/>
</dbReference>
<feature type="transmembrane region" description="Helical" evidence="12">
    <location>
        <begin position="182"/>
        <end position="203"/>
    </location>
</feature>
<evidence type="ECO:0000256" key="2">
    <source>
        <dbReference type="ARBA" id="ARBA00008131"/>
    </source>
</evidence>
<feature type="compositionally biased region" description="Basic and acidic residues" evidence="11">
    <location>
        <begin position="664"/>
        <end position="673"/>
    </location>
</feature>
<feature type="transmembrane region" description="Helical" evidence="12">
    <location>
        <begin position="126"/>
        <end position="143"/>
    </location>
</feature>
<dbReference type="GO" id="GO:0015149">
    <property type="term" value="F:hexose transmembrane transporter activity"/>
    <property type="evidence" value="ECO:0007669"/>
    <property type="project" value="TreeGrafter"/>
</dbReference>
<keyword evidence="6" id="KW-0547">Nucleotide-binding</keyword>
<feature type="transmembrane region" description="Helical" evidence="12">
    <location>
        <begin position="13"/>
        <end position="33"/>
    </location>
</feature>
<dbReference type="Gene3D" id="1.20.1250.20">
    <property type="entry name" value="MFS general substrate transporter like domains"/>
    <property type="match status" value="1"/>
</dbReference>
<evidence type="ECO:0000256" key="7">
    <source>
        <dbReference type="ARBA" id="ARBA00022801"/>
    </source>
</evidence>
<comment type="caution">
    <text evidence="14">The sequence shown here is derived from an EMBL/GenBank/DDBJ whole genome shotgun (WGS) entry which is preliminary data.</text>
</comment>
<feature type="transmembrane region" description="Helical" evidence="12">
    <location>
        <begin position="155"/>
        <end position="176"/>
    </location>
</feature>
<evidence type="ECO:0000259" key="13">
    <source>
        <dbReference type="PROSITE" id="PS50850"/>
    </source>
</evidence>
<dbReference type="GO" id="GO:0003935">
    <property type="term" value="F:GTP cyclohydrolase II activity"/>
    <property type="evidence" value="ECO:0007669"/>
    <property type="project" value="InterPro"/>
</dbReference>
<dbReference type="InterPro" id="IPR036259">
    <property type="entry name" value="MFS_trans_sf"/>
</dbReference>
<keyword evidence="8 12" id="KW-1133">Transmembrane helix</keyword>
<dbReference type="Gene3D" id="3.40.50.10990">
    <property type="entry name" value="GTP cyclohydrolase II"/>
    <property type="match status" value="1"/>
</dbReference>
<dbReference type="AlphaFoldDB" id="A0A9P4JLP5"/>
<dbReference type="InterPro" id="IPR005829">
    <property type="entry name" value="Sugar_transporter_CS"/>
</dbReference>
<keyword evidence="4" id="KW-0813">Transport</keyword>
<dbReference type="GO" id="GO:0009231">
    <property type="term" value="P:riboflavin biosynthetic process"/>
    <property type="evidence" value="ECO:0007669"/>
    <property type="project" value="InterPro"/>
</dbReference>
<gene>
    <name evidence="14" type="ORF">GQ43DRAFT_371078</name>
</gene>
<keyword evidence="7" id="KW-0378">Hydrolase</keyword>
<dbReference type="PANTHER" id="PTHR23503">
    <property type="entry name" value="SOLUTE CARRIER FAMILY 2"/>
    <property type="match status" value="1"/>
</dbReference>
<dbReference type="CDD" id="cd00641">
    <property type="entry name" value="GTP_cyclohydro2"/>
    <property type="match status" value="1"/>
</dbReference>
<dbReference type="InterPro" id="IPR036144">
    <property type="entry name" value="RibA-like_sf"/>
</dbReference>
<dbReference type="PROSITE" id="PS50850">
    <property type="entry name" value="MFS"/>
    <property type="match status" value="1"/>
</dbReference>
<keyword evidence="10 12" id="KW-0472">Membrane</keyword>
<evidence type="ECO:0000256" key="6">
    <source>
        <dbReference type="ARBA" id="ARBA00022741"/>
    </source>
</evidence>
<dbReference type="SUPFAM" id="SSF142695">
    <property type="entry name" value="RibA-like"/>
    <property type="match status" value="1"/>
</dbReference>
<feature type="transmembrane region" description="Helical" evidence="12">
    <location>
        <begin position="392"/>
        <end position="415"/>
    </location>
</feature>
<dbReference type="InterPro" id="IPR003663">
    <property type="entry name" value="Sugar/inositol_transpt"/>
</dbReference>
<evidence type="ECO:0000256" key="3">
    <source>
        <dbReference type="ARBA" id="ARBA00010992"/>
    </source>
</evidence>
<evidence type="ECO:0000256" key="8">
    <source>
        <dbReference type="ARBA" id="ARBA00022989"/>
    </source>
</evidence>
<comment type="similarity">
    <text evidence="2">Belongs to the GTP cyclohydrolase II family.</text>
</comment>
<name>A0A9P4JLP5_9PLEO</name>
<dbReference type="InterPro" id="IPR005828">
    <property type="entry name" value="MFS_sugar_transport-like"/>
</dbReference>
<evidence type="ECO:0000256" key="11">
    <source>
        <dbReference type="SAM" id="MobiDB-lite"/>
    </source>
</evidence>
<evidence type="ECO:0000256" key="5">
    <source>
        <dbReference type="ARBA" id="ARBA00022692"/>
    </source>
</evidence>
<evidence type="ECO:0000256" key="4">
    <source>
        <dbReference type="ARBA" id="ARBA00022448"/>
    </source>
</evidence>
<feature type="transmembrane region" description="Helical" evidence="12">
    <location>
        <begin position="301"/>
        <end position="325"/>
    </location>
</feature>
<dbReference type="InterPro" id="IPR020846">
    <property type="entry name" value="MFS_dom"/>
</dbReference>
<feature type="transmembrane region" description="Helical" evidence="12">
    <location>
        <begin position="427"/>
        <end position="447"/>
    </location>
</feature>